<dbReference type="EMBL" id="CM000844">
    <property type="protein sequence ID" value="KRH27717.1"/>
    <property type="molecule type" value="Genomic_DNA"/>
</dbReference>
<evidence type="ECO:0000313" key="3">
    <source>
        <dbReference type="Proteomes" id="UP000008827"/>
    </source>
</evidence>
<evidence type="ECO:0000313" key="1">
    <source>
        <dbReference type="EMBL" id="KRH27717.1"/>
    </source>
</evidence>
<dbReference type="InParanoid" id="A0A0R0HJW4"/>
<reference evidence="2" key="2">
    <citation type="submission" date="2018-02" db="UniProtKB">
        <authorList>
            <consortium name="EnsemblPlants"/>
        </authorList>
    </citation>
    <scope>IDENTIFICATION</scope>
    <source>
        <strain evidence="2">Williams 82</strain>
    </source>
</reference>
<dbReference type="AlphaFoldDB" id="A0A0R0HJW4"/>
<keyword evidence="3" id="KW-1185">Reference proteome</keyword>
<sequence>MNLRNLNINFNHVSFRGLPDLLIGEAHAILVMVCLMDNPPTLLVNASPDYSNKLHFSYKRKRHKLISH</sequence>
<dbReference type="Proteomes" id="UP000008827">
    <property type="component" value="Chromosome 11"/>
</dbReference>
<reference evidence="1 2" key="1">
    <citation type="journal article" date="2010" name="Nature">
        <title>Genome sequence of the palaeopolyploid soybean.</title>
        <authorList>
            <person name="Schmutz J."/>
            <person name="Cannon S.B."/>
            <person name="Schlueter J."/>
            <person name="Ma J."/>
            <person name="Mitros T."/>
            <person name="Nelson W."/>
            <person name="Hyten D.L."/>
            <person name="Song Q."/>
            <person name="Thelen J.J."/>
            <person name="Cheng J."/>
            <person name="Xu D."/>
            <person name="Hellsten U."/>
            <person name="May G.D."/>
            <person name="Yu Y."/>
            <person name="Sakurai T."/>
            <person name="Umezawa T."/>
            <person name="Bhattacharyya M.K."/>
            <person name="Sandhu D."/>
            <person name="Valliyodan B."/>
            <person name="Lindquist E."/>
            <person name="Peto M."/>
            <person name="Grant D."/>
            <person name="Shu S."/>
            <person name="Goodstein D."/>
            <person name="Barry K."/>
            <person name="Futrell-Griggs M."/>
            <person name="Abernathy B."/>
            <person name="Du J."/>
            <person name="Tian Z."/>
            <person name="Zhu L."/>
            <person name="Gill N."/>
            <person name="Joshi T."/>
            <person name="Libault M."/>
            <person name="Sethuraman A."/>
            <person name="Zhang X.-C."/>
            <person name="Shinozaki K."/>
            <person name="Nguyen H.T."/>
            <person name="Wing R.A."/>
            <person name="Cregan P."/>
            <person name="Specht J."/>
            <person name="Grimwood J."/>
            <person name="Rokhsar D."/>
            <person name="Stacey G."/>
            <person name="Shoemaker R.C."/>
            <person name="Jackson S.A."/>
        </authorList>
    </citation>
    <scope>NUCLEOTIDE SEQUENCE</scope>
    <source>
        <strain evidence="2">cv. Williams 82</strain>
        <tissue evidence="1">Callus</tissue>
    </source>
</reference>
<accession>A0A0R0HJW4</accession>
<name>A0A0R0HJW4_SOYBN</name>
<organism evidence="1">
    <name type="scientific">Glycine max</name>
    <name type="common">Soybean</name>
    <name type="synonym">Glycine hispida</name>
    <dbReference type="NCBI Taxonomy" id="3847"/>
    <lineage>
        <taxon>Eukaryota</taxon>
        <taxon>Viridiplantae</taxon>
        <taxon>Streptophyta</taxon>
        <taxon>Embryophyta</taxon>
        <taxon>Tracheophyta</taxon>
        <taxon>Spermatophyta</taxon>
        <taxon>Magnoliopsida</taxon>
        <taxon>eudicotyledons</taxon>
        <taxon>Gunneridae</taxon>
        <taxon>Pentapetalae</taxon>
        <taxon>rosids</taxon>
        <taxon>fabids</taxon>
        <taxon>Fabales</taxon>
        <taxon>Fabaceae</taxon>
        <taxon>Papilionoideae</taxon>
        <taxon>50 kb inversion clade</taxon>
        <taxon>NPAAA clade</taxon>
        <taxon>indigoferoid/millettioid clade</taxon>
        <taxon>Phaseoleae</taxon>
        <taxon>Glycine</taxon>
        <taxon>Glycine subgen. Soja</taxon>
    </lineage>
</organism>
<protein>
    <submittedName>
        <fullName evidence="1 2">Uncharacterized protein</fullName>
    </submittedName>
</protein>
<reference evidence="1" key="3">
    <citation type="submission" date="2018-07" db="EMBL/GenBank/DDBJ databases">
        <title>WGS assembly of Glycine max.</title>
        <authorList>
            <person name="Schmutz J."/>
            <person name="Cannon S."/>
            <person name="Schlueter J."/>
            <person name="Ma J."/>
            <person name="Mitros T."/>
            <person name="Nelson W."/>
            <person name="Hyten D."/>
            <person name="Song Q."/>
            <person name="Thelen J."/>
            <person name="Cheng J."/>
            <person name="Xu D."/>
            <person name="Hellsten U."/>
            <person name="May G."/>
            <person name="Yu Y."/>
            <person name="Sakurai T."/>
            <person name="Umezawa T."/>
            <person name="Bhattacharyya M."/>
            <person name="Sandhu D."/>
            <person name="Valliyodan B."/>
            <person name="Lindquist E."/>
            <person name="Peto M."/>
            <person name="Grant D."/>
            <person name="Shu S."/>
            <person name="Goodstein D."/>
            <person name="Barry K."/>
            <person name="Futrell-Griggs M."/>
            <person name="Abernathy B."/>
            <person name="Du J."/>
            <person name="Tian Z."/>
            <person name="Zhu L."/>
            <person name="Gill N."/>
            <person name="Joshi T."/>
            <person name="Libault M."/>
            <person name="Sethuraman A."/>
            <person name="Zhang X."/>
            <person name="Shinozaki K."/>
            <person name="Nguyen H."/>
            <person name="Wing R."/>
            <person name="Cregan P."/>
            <person name="Specht J."/>
            <person name="Grimwood J."/>
            <person name="Rokhsar D."/>
            <person name="Stacey G."/>
            <person name="Shoemaker R."/>
            <person name="Jackson S."/>
        </authorList>
    </citation>
    <scope>NUCLEOTIDE SEQUENCE</scope>
    <source>
        <tissue evidence="1">Callus</tissue>
    </source>
</reference>
<proteinExistence type="predicted"/>
<dbReference type="Gramene" id="KRH27717">
    <property type="protein sequence ID" value="KRH27717"/>
    <property type="gene ID" value="GLYMA_11G010300"/>
</dbReference>
<gene>
    <name evidence="1" type="ORF">GLYMA_11G010300</name>
</gene>
<evidence type="ECO:0000313" key="2">
    <source>
        <dbReference type="EnsemblPlants" id="KRH27717"/>
    </source>
</evidence>
<dbReference type="EnsemblPlants" id="KRH27717">
    <property type="protein sequence ID" value="KRH27717"/>
    <property type="gene ID" value="GLYMA_11G010300"/>
</dbReference>